<dbReference type="SUPFAM" id="SSF47741">
    <property type="entry name" value="CO dehydrogenase ISP C-domain like"/>
    <property type="match status" value="1"/>
</dbReference>
<dbReference type="GO" id="GO:0004854">
    <property type="term" value="F:xanthine dehydrogenase activity"/>
    <property type="evidence" value="ECO:0007669"/>
    <property type="project" value="InterPro"/>
</dbReference>
<dbReference type="Gene3D" id="3.30.465.10">
    <property type="match status" value="1"/>
</dbReference>
<dbReference type="Pfam" id="PF01799">
    <property type="entry name" value="Fer2_2"/>
    <property type="match status" value="1"/>
</dbReference>
<evidence type="ECO:0000259" key="7">
    <source>
        <dbReference type="PROSITE" id="PS51387"/>
    </source>
</evidence>
<accession>A0A1G6B0W3</accession>
<dbReference type="InterPro" id="IPR012675">
    <property type="entry name" value="Beta-grasp_dom_sf"/>
</dbReference>
<dbReference type="PROSITE" id="PS00197">
    <property type="entry name" value="2FE2S_FER_1"/>
    <property type="match status" value="1"/>
</dbReference>
<dbReference type="OrthoDB" id="9792018at2"/>
<dbReference type="PANTHER" id="PTHR45444:SF3">
    <property type="entry name" value="XANTHINE DEHYDROGENASE"/>
    <property type="match status" value="1"/>
</dbReference>
<dbReference type="PANTHER" id="PTHR45444">
    <property type="entry name" value="XANTHINE DEHYDROGENASE"/>
    <property type="match status" value="1"/>
</dbReference>
<dbReference type="InterPro" id="IPR016167">
    <property type="entry name" value="FAD-bd_PCMH_sub1"/>
</dbReference>
<feature type="domain" description="FAD-binding PCMH-type" evidence="7">
    <location>
        <begin position="191"/>
        <end position="409"/>
    </location>
</feature>
<dbReference type="InterPro" id="IPR016208">
    <property type="entry name" value="Ald_Oxase/xanthine_DH-like"/>
</dbReference>
<dbReference type="Pfam" id="PF03450">
    <property type="entry name" value="CO_deh_flav_C"/>
    <property type="match status" value="1"/>
</dbReference>
<dbReference type="CDD" id="cd00207">
    <property type="entry name" value="fer2"/>
    <property type="match status" value="1"/>
</dbReference>
<dbReference type="RefSeq" id="WP_090875293.1">
    <property type="nucleotide sequence ID" value="NZ_FMXQ01000002.1"/>
</dbReference>
<dbReference type="EMBL" id="FMXQ01000002">
    <property type="protein sequence ID" value="SDB14288.1"/>
    <property type="molecule type" value="Genomic_DNA"/>
</dbReference>
<dbReference type="Pfam" id="PF00941">
    <property type="entry name" value="FAD_binding_5"/>
    <property type="match status" value="1"/>
</dbReference>
<gene>
    <name evidence="8" type="ORF">SAMN02982931_01088</name>
</gene>
<dbReference type="SUPFAM" id="SSF54292">
    <property type="entry name" value="2Fe-2S ferredoxin-like"/>
    <property type="match status" value="1"/>
</dbReference>
<evidence type="ECO:0000259" key="6">
    <source>
        <dbReference type="PROSITE" id="PS51085"/>
    </source>
</evidence>
<dbReference type="Proteomes" id="UP000199071">
    <property type="component" value="Unassembled WGS sequence"/>
</dbReference>
<dbReference type="Pfam" id="PF00111">
    <property type="entry name" value="Fer2"/>
    <property type="match status" value="1"/>
</dbReference>
<dbReference type="InterPro" id="IPR006058">
    <property type="entry name" value="2Fe2S_fd_BS"/>
</dbReference>
<sequence>MRDSIRFIRNGRMVELRDIAPTALLLDYLRETEGATGTKEGCGEGDCGACTVALGRVRDGKMTYEPVNSCIQLLGQVDGCEVVAVEDLADRDGELHPVQAAMHDTHASQCGFCTPGFVMSLFTLYHAEKHPVSRSEANDWIAGNLCRCTGYRPIVDAAVKVTADPATDRFSANASDTAGLIGFLADTDDIFIGDSDRFFAAPSSIETLADLYEQHPDATIVAGATDVGLWITKQFRDLPKIIHIGRARGLDHIGDTGYELLIGAAATYAQIEPHFRALDPDLGELLRRLGSKQVRASGTMGGNVANGSPIGDTPPALIALEATVELRKGKRVRSMPLEDFFIEYGKQNREPGELVIGLLVPKMNASHIFRCYKVAKRFDQDISSVMGAFRFTVGEDGAITEARIAYGGMAATPKRAKNAEEALTGTMLRDSRAWSRAFAALRDDFTPIGDHRASARYRNETAHALLGKALIEAAGTASTRTRVVGHRVVA</sequence>
<feature type="domain" description="2Fe-2S ferredoxin-type" evidence="6">
    <location>
        <begin position="3"/>
        <end position="88"/>
    </location>
</feature>
<dbReference type="InterPro" id="IPR036318">
    <property type="entry name" value="FAD-bd_PCMH-like_sf"/>
</dbReference>
<keyword evidence="9" id="KW-1185">Reference proteome</keyword>
<dbReference type="SUPFAM" id="SSF55447">
    <property type="entry name" value="CO dehydrogenase flavoprotein C-terminal domain-like"/>
    <property type="match status" value="1"/>
</dbReference>
<dbReference type="GO" id="GO:0005506">
    <property type="term" value="F:iron ion binding"/>
    <property type="evidence" value="ECO:0007669"/>
    <property type="project" value="InterPro"/>
</dbReference>
<keyword evidence="3" id="KW-0274">FAD</keyword>
<dbReference type="InterPro" id="IPR012175">
    <property type="entry name" value="Xanth_DH_ssu_bac"/>
</dbReference>
<evidence type="ECO:0000313" key="8">
    <source>
        <dbReference type="EMBL" id="SDB14288.1"/>
    </source>
</evidence>
<proteinExistence type="predicted"/>
<dbReference type="NCBIfam" id="TIGR02963">
    <property type="entry name" value="xanthine_xdhA"/>
    <property type="match status" value="1"/>
</dbReference>
<name>A0A1G6B0W3_9HYPH</name>
<dbReference type="Gene3D" id="3.30.43.10">
    <property type="entry name" value="Uridine Diphospho-n-acetylenolpyruvylglucosamine Reductase, domain 2"/>
    <property type="match status" value="1"/>
</dbReference>
<dbReference type="InterPro" id="IPR014307">
    <property type="entry name" value="Xanthine_DH_ssu"/>
</dbReference>
<dbReference type="GO" id="GO:0071949">
    <property type="term" value="F:FAD binding"/>
    <property type="evidence" value="ECO:0007669"/>
    <property type="project" value="InterPro"/>
</dbReference>
<dbReference type="SUPFAM" id="SSF56176">
    <property type="entry name" value="FAD-binding/transporter-associated domain-like"/>
    <property type="match status" value="1"/>
</dbReference>
<evidence type="ECO:0000313" key="9">
    <source>
        <dbReference type="Proteomes" id="UP000199071"/>
    </source>
</evidence>
<keyword evidence="2" id="KW-0479">Metal-binding</keyword>
<dbReference type="InterPro" id="IPR016166">
    <property type="entry name" value="FAD-bd_PCMH"/>
</dbReference>
<dbReference type="InterPro" id="IPR001041">
    <property type="entry name" value="2Fe-2S_ferredoxin-type"/>
</dbReference>
<dbReference type="InterPro" id="IPR036683">
    <property type="entry name" value="CO_DH_flav_C_dom_sf"/>
</dbReference>
<evidence type="ECO:0000256" key="5">
    <source>
        <dbReference type="ARBA" id="ARBA00023004"/>
    </source>
</evidence>
<dbReference type="AlphaFoldDB" id="A0A1G6B0W3"/>
<evidence type="ECO:0000256" key="4">
    <source>
        <dbReference type="ARBA" id="ARBA00023002"/>
    </source>
</evidence>
<dbReference type="STRING" id="665467.SAMN02982931_01088"/>
<keyword evidence="1" id="KW-0285">Flavoprotein</keyword>
<dbReference type="InterPro" id="IPR005107">
    <property type="entry name" value="CO_DH_flav_C"/>
</dbReference>
<dbReference type="PIRSF" id="PIRSF036557">
    <property type="entry name" value="XdhA_RC"/>
    <property type="match status" value="1"/>
</dbReference>
<evidence type="ECO:0000256" key="2">
    <source>
        <dbReference type="ARBA" id="ARBA00022723"/>
    </source>
</evidence>
<dbReference type="SMART" id="SM01092">
    <property type="entry name" value="CO_deh_flav_C"/>
    <property type="match status" value="1"/>
</dbReference>
<evidence type="ECO:0000256" key="1">
    <source>
        <dbReference type="ARBA" id="ARBA00022630"/>
    </source>
</evidence>
<dbReference type="InterPro" id="IPR016169">
    <property type="entry name" value="FAD-bd_PCMH_sub2"/>
</dbReference>
<dbReference type="PROSITE" id="PS51085">
    <property type="entry name" value="2FE2S_FER_2"/>
    <property type="match status" value="1"/>
</dbReference>
<dbReference type="InterPro" id="IPR036010">
    <property type="entry name" value="2Fe-2S_ferredoxin-like_sf"/>
</dbReference>
<dbReference type="Gene3D" id="3.10.20.30">
    <property type="match status" value="1"/>
</dbReference>
<protein>
    <submittedName>
        <fullName evidence="8">Xanthine dehydrogenase small subunit</fullName>
    </submittedName>
</protein>
<dbReference type="InterPro" id="IPR002346">
    <property type="entry name" value="Mopterin_DH_FAD-bd"/>
</dbReference>
<dbReference type="InterPro" id="IPR036884">
    <property type="entry name" value="2Fe-2S-bd_dom_sf"/>
</dbReference>
<evidence type="ECO:0000256" key="3">
    <source>
        <dbReference type="ARBA" id="ARBA00022827"/>
    </source>
</evidence>
<dbReference type="InterPro" id="IPR002888">
    <property type="entry name" value="2Fe-2S-bd"/>
</dbReference>
<dbReference type="GO" id="GO:0051537">
    <property type="term" value="F:2 iron, 2 sulfur cluster binding"/>
    <property type="evidence" value="ECO:0007669"/>
    <property type="project" value="InterPro"/>
</dbReference>
<dbReference type="Gene3D" id="3.30.390.50">
    <property type="entry name" value="CO dehydrogenase flavoprotein, C-terminal domain"/>
    <property type="match status" value="1"/>
</dbReference>
<reference evidence="8 9" key="1">
    <citation type="submission" date="2016-10" db="EMBL/GenBank/DDBJ databases">
        <authorList>
            <person name="de Groot N.N."/>
        </authorList>
    </citation>
    <scope>NUCLEOTIDE SEQUENCE [LARGE SCALE GENOMIC DNA]</scope>
    <source>
        <strain evidence="8 9">ATCC 35022</strain>
    </source>
</reference>
<keyword evidence="5" id="KW-0408">Iron</keyword>
<organism evidence="8 9">
    <name type="scientific">Bauldia litoralis</name>
    <dbReference type="NCBI Taxonomy" id="665467"/>
    <lineage>
        <taxon>Bacteria</taxon>
        <taxon>Pseudomonadati</taxon>
        <taxon>Pseudomonadota</taxon>
        <taxon>Alphaproteobacteria</taxon>
        <taxon>Hyphomicrobiales</taxon>
        <taxon>Kaistiaceae</taxon>
        <taxon>Bauldia</taxon>
    </lineage>
</organism>
<dbReference type="Gene3D" id="1.10.150.120">
    <property type="entry name" value="[2Fe-2S]-binding domain"/>
    <property type="match status" value="1"/>
</dbReference>
<dbReference type="PROSITE" id="PS51387">
    <property type="entry name" value="FAD_PCMH"/>
    <property type="match status" value="1"/>
</dbReference>
<keyword evidence="4" id="KW-0560">Oxidoreductase</keyword>